<dbReference type="PANTHER" id="PTHR42693:SF53">
    <property type="entry name" value="ENDO-4-O-SULFATASE"/>
    <property type="match status" value="1"/>
</dbReference>
<dbReference type="Proteomes" id="UP000199595">
    <property type="component" value="Unassembled WGS sequence"/>
</dbReference>
<dbReference type="InterPro" id="IPR000917">
    <property type="entry name" value="Sulfatase_N"/>
</dbReference>
<evidence type="ECO:0000256" key="1">
    <source>
        <dbReference type="ARBA" id="ARBA00008779"/>
    </source>
</evidence>
<dbReference type="InterPro" id="IPR050738">
    <property type="entry name" value="Sulfatase"/>
</dbReference>
<evidence type="ECO:0000313" key="5">
    <source>
        <dbReference type="Proteomes" id="UP000199595"/>
    </source>
</evidence>
<evidence type="ECO:0000313" key="4">
    <source>
        <dbReference type="EMBL" id="SDW85560.1"/>
    </source>
</evidence>
<dbReference type="CDD" id="cd16146">
    <property type="entry name" value="ARS_like"/>
    <property type="match status" value="1"/>
</dbReference>
<feature type="domain" description="Sulfatase N-terminal" evidence="3">
    <location>
        <begin position="32"/>
        <end position="354"/>
    </location>
</feature>
<comment type="similarity">
    <text evidence="1">Belongs to the sulfatase family.</text>
</comment>
<dbReference type="Pfam" id="PF00884">
    <property type="entry name" value="Sulfatase"/>
    <property type="match status" value="1"/>
</dbReference>
<organism evidence="4 5">
    <name type="scientific">Lutibacter oricola</name>
    <dbReference type="NCBI Taxonomy" id="762486"/>
    <lineage>
        <taxon>Bacteria</taxon>
        <taxon>Pseudomonadati</taxon>
        <taxon>Bacteroidota</taxon>
        <taxon>Flavobacteriia</taxon>
        <taxon>Flavobacteriales</taxon>
        <taxon>Flavobacteriaceae</taxon>
        <taxon>Lutibacter</taxon>
    </lineage>
</organism>
<keyword evidence="2" id="KW-0378">Hydrolase</keyword>
<keyword evidence="5" id="KW-1185">Reference proteome</keyword>
<dbReference type="SUPFAM" id="SSF53649">
    <property type="entry name" value="Alkaline phosphatase-like"/>
    <property type="match status" value="1"/>
</dbReference>
<dbReference type="STRING" id="762486.SAMN05444411_102317"/>
<sequence length="510" mass="58079">MMKISFKNIILFTTVLIFGFAGNSQSLKNSKPNIILVMTDDQGLVLGSLGHPVVKTPFLDKFAEKSVRFTNFYMSPNCAPSRAALMSGAHEFRAAVTATHNECERMALDITTFPELLQQQGYETGLFGKWHLGDLNEYLPQNRGFSEVLMHGAGGIGQREKGKKITSYADFPPNQGEKKNAKYFNPVLLHNNTIVQTKGYCTDIFFNAGLAWIKEQKEKKKPFFAYISTNAPHSPLIAPKENLDRMLKRGMKKAEPRLAMIENIDDNFGVMMEKLERWDMLDNTIIIFTSDNGAPGSDPNFIQGHKTGKGTPFEGGVHVPAFWYWKGKIKENVSVDVLTAHIDLYKTFCELTGADNSKVKQKLEGRSLLPLLENANSEWKPRIIQTQRGNIAKNPKDSSNKMWSVRTDRWRLVGKELYDLKNDPYEQNDVAKEYPFVVSELAKSHFEWYETMIPYMINQNNVWTDPLAPLEKLYYDQKAKKGIPNWQPANTDEKDILKDGLSDWKRNTLD</sequence>
<dbReference type="Gene3D" id="3.30.1120.10">
    <property type="match status" value="1"/>
</dbReference>
<name>A0A1H2WY65_9FLAO</name>
<evidence type="ECO:0000256" key="2">
    <source>
        <dbReference type="ARBA" id="ARBA00022801"/>
    </source>
</evidence>
<dbReference type="EMBL" id="FNNJ01000002">
    <property type="protein sequence ID" value="SDW85560.1"/>
    <property type="molecule type" value="Genomic_DNA"/>
</dbReference>
<protein>
    <submittedName>
        <fullName evidence="4">Arylsulfatase</fullName>
    </submittedName>
</protein>
<dbReference type="GO" id="GO:0004065">
    <property type="term" value="F:arylsulfatase activity"/>
    <property type="evidence" value="ECO:0007669"/>
    <property type="project" value="TreeGrafter"/>
</dbReference>
<accession>A0A1H2WY65</accession>
<reference evidence="4 5" key="1">
    <citation type="submission" date="2016-10" db="EMBL/GenBank/DDBJ databases">
        <authorList>
            <person name="de Groot N.N."/>
        </authorList>
    </citation>
    <scope>NUCLEOTIDE SEQUENCE [LARGE SCALE GENOMIC DNA]</scope>
    <source>
        <strain evidence="4 5">DSM 24956</strain>
    </source>
</reference>
<dbReference type="AlphaFoldDB" id="A0A1H2WY65"/>
<proteinExistence type="inferred from homology"/>
<gene>
    <name evidence="4" type="ORF">SAMN05444411_102317</name>
</gene>
<dbReference type="RefSeq" id="WP_217633387.1">
    <property type="nucleotide sequence ID" value="NZ_FNNJ01000002.1"/>
</dbReference>
<dbReference type="InterPro" id="IPR017850">
    <property type="entry name" value="Alkaline_phosphatase_core_sf"/>
</dbReference>
<evidence type="ECO:0000259" key="3">
    <source>
        <dbReference type="Pfam" id="PF00884"/>
    </source>
</evidence>
<dbReference type="PANTHER" id="PTHR42693">
    <property type="entry name" value="ARYLSULFATASE FAMILY MEMBER"/>
    <property type="match status" value="1"/>
</dbReference>
<dbReference type="Gene3D" id="3.40.720.10">
    <property type="entry name" value="Alkaline Phosphatase, subunit A"/>
    <property type="match status" value="1"/>
</dbReference>